<gene>
    <name evidence="1" type="primary">PmlGA01_040018900</name>
    <name evidence="1" type="ORF">PMLGA01_040018900</name>
</gene>
<organism evidence="1 2">
    <name type="scientific">Plasmodium malariae</name>
    <dbReference type="NCBI Taxonomy" id="5858"/>
    <lineage>
        <taxon>Eukaryota</taxon>
        <taxon>Sar</taxon>
        <taxon>Alveolata</taxon>
        <taxon>Apicomplexa</taxon>
        <taxon>Aconoidasida</taxon>
        <taxon>Haemosporida</taxon>
        <taxon>Plasmodiidae</taxon>
        <taxon>Plasmodium</taxon>
        <taxon>Plasmodium (Plasmodium)</taxon>
    </lineage>
</organism>
<dbReference type="GO" id="GO:0070390">
    <property type="term" value="C:transcription export complex 2"/>
    <property type="evidence" value="ECO:0007669"/>
    <property type="project" value="TreeGrafter"/>
</dbReference>
<reference evidence="1 2" key="1">
    <citation type="submission" date="2016-06" db="EMBL/GenBank/DDBJ databases">
        <authorList>
            <consortium name="Pathogen Informatics"/>
        </authorList>
    </citation>
    <scope>NUCLEOTIDE SEQUENCE [LARGE SCALE GENOMIC DNA]</scope>
    <source>
        <strain evidence="1">PmlGA01</strain>
    </source>
</reference>
<evidence type="ECO:0000313" key="1">
    <source>
        <dbReference type="EMBL" id="SBT70645.1"/>
    </source>
</evidence>
<accession>A0A1C3KAX6</accession>
<dbReference type="GO" id="GO:0000973">
    <property type="term" value="P:post-transcriptional tethering of RNA polymerase II gene DNA at nuclear periphery"/>
    <property type="evidence" value="ECO:0007669"/>
    <property type="project" value="TreeGrafter"/>
</dbReference>
<dbReference type="GO" id="GO:0016973">
    <property type="term" value="P:poly(A)+ mRNA export from nucleus"/>
    <property type="evidence" value="ECO:0007669"/>
    <property type="project" value="TreeGrafter"/>
</dbReference>
<dbReference type="InterPro" id="IPR036388">
    <property type="entry name" value="WH-like_DNA-bd_sf"/>
</dbReference>
<dbReference type="InterPro" id="IPR045114">
    <property type="entry name" value="Csn12-like"/>
</dbReference>
<dbReference type="PANTHER" id="PTHR12732:SF0">
    <property type="entry name" value="PCI DOMAIN-CONTAINING PROTEIN 2"/>
    <property type="match status" value="1"/>
</dbReference>
<name>A0A1C3KAX6_PLAMA</name>
<evidence type="ECO:0000313" key="2">
    <source>
        <dbReference type="Proteomes" id="UP000219799"/>
    </source>
</evidence>
<dbReference type="PANTHER" id="PTHR12732">
    <property type="entry name" value="UNCHARACTERIZED PROTEASOME COMPONENT REGION PCI-CONTAINING"/>
    <property type="match status" value="1"/>
</dbReference>
<protein>
    <recommendedName>
        <fullName evidence="3">PCI domain-containing protein</fullName>
    </recommendedName>
</protein>
<dbReference type="Gene3D" id="1.10.10.10">
    <property type="entry name" value="Winged helix-like DNA-binding domain superfamily/Winged helix DNA-binding domain"/>
    <property type="match status" value="1"/>
</dbReference>
<dbReference type="SMART" id="SM00753">
    <property type="entry name" value="PAM"/>
    <property type="match status" value="1"/>
</dbReference>
<sequence>MNVSEDNAITRKINFLRGLDSGGGTSSGINNNVRGRGGNVEDYNAVLDNFEECVRVRNGYRISSILKLTQLPVPVHVIDEMNEVDLRKKIKKRNFLKNYEQLIIDHFNIIKILCNKSYINWDALLSTSCKFLFTFIQIYCDSLWLLPYLLSVCSFLNNISTLADSYNNTNNKNDIFNDENNEEFNEDINDKNKYTIEVLNSIRGKIGIVKGDAERHGAFVILMLQSIKLCMKLNNMQITSSFLKIINTTDINYMYIPKFFIVLFKNQLGKLYLQKLEYEMAEKEFIWAFSNSKKSRIEFRKKILESVVSIRLNKGIYPPKMLLQKYNLHIYIDIIYSIKRGNIFLYNNVMQNFSKYFFQNGLNECIDQIHFIVKRNLLKIIVDWWNNIIKDNPNKIYKVPISLFHHIFIWAGITQHHYYLETICIITSLILFRYINAYISYDNNILVLSKNDPFPSLSQPRISR</sequence>
<dbReference type="GO" id="GO:0003723">
    <property type="term" value="F:RNA binding"/>
    <property type="evidence" value="ECO:0007669"/>
    <property type="project" value="InterPro"/>
</dbReference>
<dbReference type="EMBL" id="LT594492">
    <property type="protein sequence ID" value="SBT70645.1"/>
    <property type="molecule type" value="Genomic_DNA"/>
</dbReference>
<dbReference type="VEuPathDB" id="PlasmoDB:PmUG01_04027000"/>
<proteinExistence type="predicted"/>
<evidence type="ECO:0008006" key="3">
    <source>
        <dbReference type="Google" id="ProtNLM"/>
    </source>
</evidence>
<dbReference type="GO" id="GO:0006368">
    <property type="term" value="P:transcription elongation by RNA polymerase II"/>
    <property type="evidence" value="ECO:0007669"/>
    <property type="project" value="TreeGrafter"/>
</dbReference>
<dbReference type="Proteomes" id="UP000219799">
    <property type="component" value="Chromosome 4"/>
</dbReference>
<dbReference type="GO" id="GO:0003690">
    <property type="term" value="F:double-stranded DNA binding"/>
    <property type="evidence" value="ECO:0007669"/>
    <property type="project" value="InterPro"/>
</dbReference>
<dbReference type="AlphaFoldDB" id="A0A1C3KAX6"/>